<dbReference type="PANTHER" id="PTHR13847:SF281">
    <property type="entry name" value="FAD DEPENDENT OXIDOREDUCTASE DOMAIN-CONTAINING PROTEIN"/>
    <property type="match status" value="1"/>
</dbReference>
<dbReference type="PANTHER" id="PTHR13847">
    <property type="entry name" value="SARCOSINE DEHYDROGENASE-RELATED"/>
    <property type="match status" value="1"/>
</dbReference>
<dbReference type="InterPro" id="IPR006076">
    <property type="entry name" value="FAD-dep_OxRdtase"/>
</dbReference>
<dbReference type="SUPFAM" id="SSF51905">
    <property type="entry name" value="FAD/NAD(P)-binding domain"/>
    <property type="match status" value="1"/>
</dbReference>
<dbReference type="RefSeq" id="WP_094786797.1">
    <property type="nucleotide sequence ID" value="NZ_NDXW01000001.1"/>
</dbReference>
<dbReference type="Pfam" id="PF01266">
    <property type="entry name" value="DAO"/>
    <property type="match status" value="1"/>
</dbReference>
<dbReference type="Gene3D" id="3.50.50.60">
    <property type="entry name" value="FAD/NAD(P)-binding domain"/>
    <property type="match status" value="1"/>
</dbReference>
<protein>
    <submittedName>
        <fullName evidence="3">FAD-binding oxidoreductase</fullName>
    </submittedName>
</protein>
<dbReference type="GO" id="GO:0005737">
    <property type="term" value="C:cytoplasm"/>
    <property type="evidence" value="ECO:0007669"/>
    <property type="project" value="TreeGrafter"/>
</dbReference>
<sequence>MLDGFNYDSLIHTKTHPLSYYAATRKPWTWPQLQGEQSVDVCVIGAGFTGLSTALSLAEQGYHVAVLEAHQVGWGASGRNGGQVLTGIGHGLDPFRKTLGETGIQLLWDMGHEAVKCVSDLIHKYQIDCDLTWGFLETALKPSHMKAIAEHIEACEHYHYPHRLQQVNQENIQQYINSSRYIGGLIDMGGAHLHPLNLCLGEAQAATKLGVQVYENSPVHSISRGKKVIIQTPHGTIKANYLVAAGNAYLGHLIPEISGKILPAGSYMIATEPLGELRAKQLLPYNMAVCDLRTVLDYFRLSADHRLLFGGLCTYTGKHPKNIQQSLYPAMLKVFPQLSDIKIDYAWGGYLGIGMNRMPQLGIIDNNIIYAQAYAGHGVSASHLLGQLIAEAINGDHTRFAVLEKIKHHNFPGGRRFRSPLLALGMLYYQIRDWLH</sequence>
<keyword evidence="1" id="KW-0560">Oxidoreductase</keyword>
<dbReference type="EMBL" id="NDXW01000001">
    <property type="protein sequence ID" value="RDH43471.1"/>
    <property type="molecule type" value="Genomic_DNA"/>
</dbReference>
<dbReference type="GO" id="GO:0016491">
    <property type="term" value="F:oxidoreductase activity"/>
    <property type="evidence" value="ECO:0007669"/>
    <property type="project" value="UniProtKB-KW"/>
</dbReference>
<evidence type="ECO:0000313" key="3">
    <source>
        <dbReference type="EMBL" id="RDH43471.1"/>
    </source>
</evidence>
<evidence type="ECO:0000259" key="2">
    <source>
        <dbReference type="Pfam" id="PF01266"/>
    </source>
</evidence>
<gene>
    <name evidence="3" type="ORF">B9G39_08480</name>
</gene>
<name>A0A4V1INE7_9GAMM</name>
<organism evidence="3 4">
    <name type="scientific">Zooshikella ganghwensis</name>
    <dbReference type="NCBI Taxonomy" id="202772"/>
    <lineage>
        <taxon>Bacteria</taxon>
        <taxon>Pseudomonadati</taxon>
        <taxon>Pseudomonadota</taxon>
        <taxon>Gammaproteobacteria</taxon>
        <taxon>Oceanospirillales</taxon>
        <taxon>Zooshikellaceae</taxon>
        <taxon>Zooshikella</taxon>
    </lineage>
</organism>
<evidence type="ECO:0000313" key="4">
    <source>
        <dbReference type="Proteomes" id="UP000257039"/>
    </source>
</evidence>
<proteinExistence type="predicted"/>
<dbReference type="Proteomes" id="UP000257039">
    <property type="component" value="Unassembled WGS sequence"/>
</dbReference>
<feature type="domain" description="FAD dependent oxidoreductase" evidence="2">
    <location>
        <begin position="40"/>
        <end position="391"/>
    </location>
</feature>
<dbReference type="Gene3D" id="3.30.9.10">
    <property type="entry name" value="D-Amino Acid Oxidase, subunit A, domain 2"/>
    <property type="match status" value="1"/>
</dbReference>
<accession>A0A4V1INE7</accession>
<comment type="caution">
    <text evidence="3">The sequence shown here is derived from an EMBL/GenBank/DDBJ whole genome shotgun (WGS) entry which is preliminary data.</text>
</comment>
<evidence type="ECO:0000256" key="1">
    <source>
        <dbReference type="ARBA" id="ARBA00023002"/>
    </source>
</evidence>
<dbReference type="AlphaFoldDB" id="A0A4V1INE7"/>
<reference evidence="3 4" key="1">
    <citation type="submission" date="2017-04" db="EMBL/GenBank/DDBJ databases">
        <title>Draft genome sequence of Zooshikella ganghwensis VG4 isolated from Red Sea sediments.</title>
        <authorList>
            <person name="Rehman Z."/>
            <person name="Alam I."/>
            <person name="Kamau A."/>
            <person name="Bajic V."/>
            <person name="Leiknes T."/>
        </authorList>
    </citation>
    <scope>NUCLEOTIDE SEQUENCE [LARGE SCALE GENOMIC DNA]</scope>
    <source>
        <strain evidence="3 4">VG4</strain>
    </source>
</reference>
<keyword evidence="4" id="KW-1185">Reference proteome</keyword>
<dbReference type="InterPro" id="IPR036188">
    <property type="entry name" value="FAD/NAD-bd_sf"/>
</dbReference>